<comment type="caution">
    <text evidence="1">The sequence shown here is derived from an EMBL/GenBank/DDBJ whole genome shotgun (WGS) entry which is preliminary data.</text>
</comment>
<keyword evidence="2" id="KW-1185">Reference proteome</keyword>
<evidence type="ECO:0000313" key="1">
    <source>
        <dbReference type="EMBL" id="MBP2350447.1"/>
    </source>
</evidence>
<protein>
    <submittedName>
        <fullName evidence="1">Uncharacterized protein</fullName>
    </submittedName>
</protein>
<dbReference type="Proteomes" id="UP000755585">
    <property type="component" value="Unassembled WGS sequence"/>
</dbReference>
<sequence>MERGVRIRRRYLRQVLGANAVPERGQSLASTPGENLA</sequence>
<dbReference type="EMBL" id="JAGINT010000001">
    <property type="protein sequence ID" value="MBP2350447.1"/>
    <property type="molecule type" value="Genomic_DNA"/>
</dbReference>
<gene>
    <name evidence="1" type="ORF">JOF29_001530</name>
</gene>
<reference evidence="1 2" key="1">
    <citation type="submission" date="2021-03" db="EMBL/GenBank/DDBJ databases">
        <title>Sequencing the genomes of 1000 actinobacteria strains.</title>
        <authorList>
            <person name="Klenk H.-P."/>
        </authorList>
    </citation>
    <scope>NUCLEOTIDE SEQUENCE [LARGE SCALE GENOMIC DNA]</scope>
    <source>
        <strain evidence="1 2">DSM 18824</strain>
    </source>
</reference>
<proteinExistence type="predicted"/>
<organism evidence="1 2">
    <name type="scientific">Kribbella aluminosa</name>
    <dbReference type="NCBI Taxonomy" id="416017"/>
    <lineage>
        <taxon>Bacteria</taxon>
        <taxon>Bacillati</taxon>
        <taxon>Actinomycetota</taxon>
        <taxon>Actinomycetes</taxon>
        <taxon>Propionibacteriales</taxon>
        <taxon>Kribbellaceae</taxon>
        <taxon>Kribbella</taxon>
    </lineage>
</organism>
<name>A0ABS4UFM6_9ACTN</name>
<accession>A0ABS4UFM6</accession>
<evidence type="ECO:0000313" key="2">
    <source>
        <dbReference type="Proteomes" id="UP000755585"/>
    </source>
</evidence>